<dbReference type="eggNOG" id="KOG4245">
    <property type="taxonomic scope" value="Eukaryota"/>
</dbReference>
<dbReference type="SUPFAM" id="SSF51556">
    <property type="entry name" value="Metallo-dependent hydrolases"/>
    <property type="match status" value="1"/>
</dbReference>
<dbReference type="AlphaFoldDB" id="C7ZL92"/>
<protein>
    <recommendedName>
        <fullName evidence="4">Amidohydrolase-related domain-containing protein</fullName>
    </recommendedName>
</protein>
<keyword evidence="6" id="KW-1185">Reference proteome</keyword>
<organism evidence="5 6">
    <name type="scientific">Fusarium vanettenii (strain ATCC MYA-4622 / CBS 123669 / FGSC 9596 / NRRL 45880 / 77-13-4)</name>
    <name type="common">Fusarium solani subsp. pisi</name>
    <dbReference type="NCBI Taxonomy" id="660122"/>
    <lineage>
        <taxon>Eukaryota</taxon>
        <taxon>Fungi</taxon>
        <taxon>Dikarya</taxon>
        <taxon>Ascomycota</taxon>
        <taxon>Pezizomycotina</taxon>
        <taxon>Sordariomycetes</taxon>
        <taxon>Hypocreomycetidae</taxon>
        <taxon>Hypocreales</taxon>
        <taxon>Nectriaceae</taxon>
        <taxon>Fusarium</taxon>
        <taxon>Fusarium solani species complex</taxon>
        <taxon>Fusarium vanettenii</taxon>
    </lineage>
</organism>
<dbReference type="KEGG" id="nhe:NECHADRAFT_87313"/>
<dbReference type="GeneID" id="9675235"/>
<feature type="domain" description="Amidohydrolase-related" evidence="4">
    <location>
        <begin position="81"/>
        <end position="218"/>
    </location>
</feature>
<accession>C7ZL92</accession>
<keyword evidence="1 3" id="KW-0210">Decarboxylase</keyword>
<evidence type="ECO:0000313" key="5">
    <source>
        <dbReference type="EMBL" id="EEU35192.1"/>
    </source>
</evidence>
<dbReference type="GO" id="GO:0005829">
    <property type="term" value="C:cytosol"/>
    <property type="evidence" value="ECO:0007669"/>
    <property type="project" value="TreeGrafter"/>
</dbReference>
<evidence type="ECO:0000259" key="4">
    <source>
        <dbReference type="Pfam" id="PF04909"/>
    </source>
</evidence>
<dbReference type="OrthoDB" id="432010at2759"/>
<dbReference type="InterPro" id="IPR032465">
    <property type="entry name" value="ACMSD"/>
</dbReference>
<reference evidence="5 6" key="1">
    <citation type="journal article" date="2009" name="PLoS Genet.">
        <title>The genome of Nectria haematococca: contribution of supernumerary chromosomes to gene expansion.</title>
        <authorList>
            <person name="Coleman J.J."/>
            <person name="Rounsley S.D."/>
            <person name="Rodriguez-Carres M."/>
            <person name="Kuo A."/>
            <person name="Wasmann C.C."/>
            <person name="Grimwood J."/>
            <person name="Schmutz J."/>
            <person name="Taga M."/>
            <person name="White G.J."/>
            <person name="Zhou S."/>
            <person name="Schwartz D.C."/>
            <person name="Freitag M."/>
            <person name="Ma L.J."/>
            <person name="Danchin E.G."/>
            <person name="Henrissat B."/>
            <person name="Coutinho P.M."/>
            <person name="Nelson D.R."/>
            <person name="Straney D."/>
            <person name="Napoli C.A."/>
            <person name="Barker B.M."/>
            <person name="Gribskov M."/>
            <person name="Rep M."/>
            <person name="Kroken S."/>
            <person name="Molnar I."/>
            <person name="Rensing C."/>
            <person name="Kennell J.C."/>
            <person name="Zamora J."/>
            <person name="Farman M.L."/>
            <person name="Selker E.U."/>
            <person name="Salamov A."/>
            <person name="Shapiro H."/>
            <person name="Pangilinan J."/>
            <person name="Lindquist E."/>
            <person name="Lamers C."/>
            <person name="Grigoriev I.V."/>
            <person name="Geiser D.M."/>
            <person name="Covert S.F."/>
            <person name="Temporini E."/>
            <person name="Vanetten H.D."/>
        </authorList>
    </citation>
    <scope>NUCLEOTIDE SEQUENCE [LARGE SCALE GENOMIC DNA]</scope>
    <source>
        <strain evidence="6">ATCC MYA-4622 / CBS 123669 / FGSC 9596 / NRRL 45880 / 77-13-4</strain>
    </source>
</reference>
<dbReference type="Proteomes" id="UP000005206">
    <property type="component" value="Chromosome 12"/>
</dbReference>
<dbReference type="EMBL" id="GG698944">
    <property type="protein sequence ID" value="EEU35192.1"/>
    <property type="molecule type" value="Genomic_DNA"/>
</dbReference>
<dbReference type="Pfam" id="PF04909">
    <property type="entry name" value="Amidohydro_2"/>
    <property type="match status" value="1"/>
</dbReference>
<dbReference type="PANTHER" id="PTHR21240:SF30">
    <property type="entry name" value="AMIDOHYDROLASE-RELATED DOMAIN-CONTAINING PROTEIN-RELATED"/>
    <property type="match status" value="1"/>
</dbReference>
<proteinExistence type="inferred from homology"/>
<gene>
    <name evidence="5" type="ORF">NECHADRAFT_87313</name>
</gene>
<evidence type="ECO:0000313" key="6">
    <source>
        <dbReference type="Proteomes" id="UP000005206"/>
    </source>
</evidence>
<keyword evidence="2 3" id="KW-0456">Lyase</keyword>
<dbReference type="GO" id="GO:0016831">
    <property type="term" value="F:carboxy-lyase activity"/>
    <property type="evidence" value="ECO:0007669"/>
    <property type="project" value="UniProtKB-KW"/>
</dbReference>
<evidence type="ECO:0000256" key="3">
    <source>
        <dbReference type="RuleBase" id="RU366045"/>
    </source>
</evidence>
<dbReference type="STRING" id="660122.C7ZL92"/>
<evidence type="ECO:0000256" key="2">
    <source>
        <dbReference type="ARBA" id="ARBA00023239"/>
    </source>
</evidence>
<sequence length="221" mass="25474">MSRRDPILFGVASMSSASKAPWWTITREDDITRDPSTTTFGRLSRSLMFLFTYLHPTMPPSTMADWYQGSYSSQPSMAMSHFAFGWHFDTAIHVLRLYAAGAFARFPNLKILLGHFGESLPFFLERVQWFSANWGPINPSFQQVYAENFWFTTNLLKGVAPLACMLQNTKLDRIMVGIDYPFLRMQDGVEWIEQVRASGLLKEQELEMILYRNGESFLNIK</sequence>
<dbReference type="InParanoid" id="C7ZL92"/>
<dbReference type="VEuPathDB" id="FungiDB:NECHADRAFT_87313"/>
<dbReference type="GO" id="GO:0019748">
    <property type="term" value="P:secondary metabolic process"/>
    <property type="evidence" value="ECO:0007669"/>
    <property type="project" value="TreeGrafter"/>
</dbReference>
<evidence type="ECO:0000256" key="1">
    <source>
        <dbReference type="ARBA" id="ARBA00022793"/>
    </source>
</evidence>
<dbReference type="HOGENOM" id="CLU_1250976_0_0_1"/>
<dbReference type="PANTHER" id="PTHR21240">
    <property type="entry name" value="2-AMINO-3-CARBOXYLMUCONATE-6-SEMIALDEHYDE DECARBOXYLASE"/>
    <property type="match status" value="1"/>
</dbReference>
<dbReference type="RefSeq" id="XP_003040905.1">
    <property type="nucleotide sequence ID" value="XM_003040859.1"/>
</dbReference>
<dbReference type="GO" id="GO:0016787">
    <property type="term" value="F:hydrolase activity"/>
    <property type="evidence" value="ECO:0007669"/>
    <property type="project" value="InterPro"/>
</dbReference>
<dbReference type="Gene3D" id="3.20.20.140">
    <property type="entry name" value="Metal-dependent hydrolases"/>
    <property type="match status" value="1"/>
</dbReference>
<comment type="similarity">
    <text evidence="3">Belongs to the metallo-dependent hydrolases superfamily.</text>
</comment>
<name>C7ZL92_FUSV7</name>
<dbReference type="InterPro" id="IPR006680">
    <property type="entry name" value="Amidohydro-rel"/>
</dbReference>
<dbReference type="InterPro" id="IPR032466">
    <property type="entry name" value="Metal_Hydrolase"/>
</dbReference>